<dbReference type="RefSeq" id="WP_017020995.1">
    <property type="nucleotide sequence ID" value="NZ_CAWMPN010000029.1"/>
</dbReference>
<evidence type="ECO:0000256" key="1">
    <source>
        <dbReference type="SAM" id="SignalP"/>
    </source>
</evidence>
<evidence type="ECO:0000313" key="3">
    <source>
        <dbReference type="Proteomes" id="UP000093523"/>
    </source>
</evidence>
<organism evidence="2 3">
    <name type="scientific">Aliivibrio logei</name>
    <name type="common">Vibrio logei</name>
    <dbReference type="NCBI Taxonomy" id="688"/>
    <lineage>
        <taxon>Bacteria</taxon>
        <taxon>Pseudomonadati</taxon>
        <taxon>Pseudomonadota</taxon>
        <taxon>Gammaproteobacteria</taxon>
        <taxon>Vibrionales</taxon>
        <taxon>Vibrionaceae</taxon>
        <taxon>Aliivibrio</taxon>
    </lineage>
</organism>
<accession>A0A1B9NUG2</accession>
<name>A0A1B9NUG2_ALILO</name>
<dbReference type="EMBL" id="MAJU01000029">
    <property type="protein sequence ID" value="OCH17672.1"/>
    <property type="molecule type" value="Genomic_DNA"/>
</dbReference>
<dbReference type="AlphaFoldDB" id="A0A1B9NUG2"/>
<feature type="signal peptide" evidence="1">
    <location>
        <begin position="1"/>
        <end position="24"/>
    </location>
</feature>
<evidence type="ECO:0008006" key="4">
    <source>
        <dbReference type="Google" id="ProtNLM"/>
    </source>
</evidence>
<comment type="caution">
    <text evidence="2">The sequence shown here is derived from an EMBL/GenBank/DDBJ whole genome shotgun (WGS) entry which is preliminary data.</text>
</comment>
<sequence length="128" mass="14848">MFTRQPLAILIFSLSMCLSPLSFAQDHAIPAVQDITLPLNTTIEFDEDRDEIIMAVEQGLIKPFSALYQTVNQDLYGRIIKVELEEDDDEWTYELKLIYENQIIKVEYNASSLQMLELKGRHLQKVIK</sequence>
<proteinExistence type="predicted"/>
<dbReference type="OrthoDB" id="6399977at2"/>
<dbReference type="Gene3D" id="3.10.450.40">
    <property type="match status" value="1"/>
</dbReference>
<feature type="chain" id="PRO_5008632165" description="PepSY domain-containing protein" evidence="1">
    <location>
        <begin position="25"/>
        <end position="128"/>
    </location>
</feature>
<evidence type="ECO:0000313" key="2">
    <source>
        <dbReference type="EMBL" id="OCH17672.1"/>
    </source>
</evidence>
<keyword evidence="1" id="KW-0732">Signal</keyword>
<reference evidence="2 3" key="1">
    <citation type="submission" date="2016-06" db="EMBL/GenBank/DDBJ databases">
        <authorList>
            <person name="Kjaerup R.B."/>
            <person name="Dalgaard T.S."/>
            <person name="Juul-Madsen H.R."/>
        </authorList>
    </citation>
    <scope>NUCLEOTIDE SEQUENCE [LARGE SCALE GENOMIC DNA]</scope>
    <source>
        <strain evidence="2 3">1S159</strain>
    </source>
</reference>
<dbReference type="STRING" id="688.A6E04_18845"/>
<gene>
    <name evidence="2" type="ORF">A6E04_18845</name>
</gene>
<protein>
    <recommendedName>
        <fullName evidence="4">PepSY domain-containing protein</fullName>
    </recommendedName>
</protein>
<dbReference type="Proteomes" id="UP000093523">
    <property type="component" value="Unassembled WGS sequence"/>
</dbReference>